<feature type="domain" description="SH3" evidence="5">
    <location>
        <begin position="234"/>
        <end position="299"/>
    </location>
</feature>
<proteinExistence type="predicted"/>
<evidence type="ECO:0000256" key="4">
    <source>
        <dbReference type="SAM" id="SignalP"/>
    </source>
</evidence>
<dbReference type="CDD" id="cd00174">
    <property type="entry name" value="SH3"/>
    <property type="match status" value="1"/>
</dbReference>
<gene>
    <name evidence="6" type="ORF">M427DRAFT_139557</name>
</gene>
<dbReference type="EMBL" id="KQ965827">
    <property type="protein sequence ID" value="KXS10415.1"/>
    <property type="molecule type" value="Genomic_DNA"/>
</dbReference>
<dbReference type="Proteomes" id="UP000070544">
    <property type="component" value="Unassembled WGS sequence"/>
</dbReference>
<evidence type="ECO:0000259" key="5">
    <source>
        <dbReference type="PROSITE" id="PS50002"/>
    </source>
</evidence>
<dbReference type="InterPro" id="IPR001452">
    <property type="entry name" value="SH3_domain"/>
</dbReference>
<feature type="compositionally biased region" description="Low complexity" evidence="3">
    <location>
        <begin position="402"/>
        <end position="413"/>
    </location>
</feature>
<sequence>MRLQSSTFVVAAATIALLAPPSLANLVACTSNDVCTQGNAFSAPNAAYRSCLNGYCYWACNAKVNPFGYTASLCDGGTCGSSQCGPPKYNSSIGCRYDTATKVLRCGQTCDDGVTWTDSLNGCGGSPPAAGGLSLGAIVGIAVGGVVVLVLIGLGIYCVRKGKRSTKETPGLVDDGSQGLKRPLLGENPTYPSDNLTQRFDPPPSHYSSSTQSTLQGQSFVLPTMGPGGTGGRPVNAVFTAIFDYPAQNADELSLKLGDQILVLEAYNDGWAYASTTSPTSAPNVQGFVPMSALAGNTPSHVTSLGSNPASYYFPSGGINLAEFSNQSMAIQSHAVPARSVSVTVNTKRLWVADGIQDVKGPAPSGFVSGESDTSSFAPGNITYGPGSSASFGQPAPGGFGQQYAPGYHGQQS</sequence>
<dbReference type="Pfam" id="PF00018">
    <property type="entry name" value="SH3_1"/>
    <property type="match status" value="1"/>
</dbReference>
<keyword evidence="1 2" id="KW-0728">SH3 domain</keyword>
<evidence type="ECO:0000256" key="3">
    <source>
        <dbReference type="SAM" id="MobiDB-lite"/>
    </source>
</evidence>
<keyword evidence="7" id="KW-1185">Reference proteome</keyword>
<name>A0A139A1J8_GONPJ</name>
<dbReference type="SMART" id="SM00326">
    <property type="entry name" value="SH3"/>
    <property type="match status" value="1"/>
</dbReference>
<dbReference type="OrthoDB" id="5340910at2759"/>
<feature type="region of interest" description="Disordered" evidence="3">
    <location>
        <begin position="166"/>
        <end position="213"/>
    </location>
</feature>
<feature type="chain" id="PRO_5007295904" description="SH3 domain-containing protein" evidence="4">
    <location>
        <begin position="25"/>
        <end position="413"/>
    </location>
</feature>
<dbReference type="InterPro" id="IPR036028">
    <property type="entry name" value="SH3-like_dom_sf"/>
</dbReference>
<evidence type="ECO:0000313" key="7">
    <source>
        <dbReference type="Proteomes" id="UP000070544"/>
    </source>
</evidence>
<feature type="region of interest" description="Disordered" evidence="3">
    <location>
        <begin position="366"/>
        <end position="413"/>
    </location>
</feature>
<organism evidence="6 7">
    <name type="scientific">Gonapodya prolifera (strain JEL478)</name>
    <name type="common">Monoblepharis prolifera</name>
    <dbReference type="NCBI Taxonomy" id="1344416"/>
    <lineage>
        <taxon>Eukaryota</taxon>
        <taxon>Fungi</taxon>
        <taxon>Fungi incertae sedis</taxon>
        <taxon>Chytridiomycota</taxon>
        <taxon>Chytridiomycota incertae sedis</taxon>
        <taxon>Monoblepharidomycetes</taxon>
        <taxon>Monoblepharidales</taxon>
        <taxon>Gonapodyaceae</taxon>
        <taxon>Gonapodya</taxon>
    </lineage>
</organism>
<evidence type="ECO:0000256" key="2">
    <source>
        <dbReference type="PROSITE-ProRule" id="PRU00192"/>
    </source>
</evidence>
<dbReference type="SUPFAM" id="SSF50044">
    <property type="entry name" value="SH3-domain"/>
    <property type="match status" value="1"/>
</dbReference>
<accession>A0A139A1J8</accession>
<evidence type="ECO:0000256" key="1">
    <source>
        <dbReference type="ARBA" id="ARBA00022443"/>
    </source>
</evidence>
<evidence type="ECO:0000313" key="6">
    <source>
        <dbReference type="EMBL" id="KXS10415.1"/>
    </source>
</evidence>
<dbReference type="AlphaFoldDB" id="A0A139A1J8"/>
<dbReference type="Gene3D" id="2.30.30.40">
    <property type="entry name" value="SH3 Domains"/>
    <property type="match status" value="1"/>
</dbReference>
<protein>
    <recommendedName>
        <fullName evidence="5">SH3 domain-containing protein</fullName>
    </recommendedName>
</protein>
<feature type="signal peptide" evidence="4">
    <location>
        <begin position="1"/>
        <end position="24"/>
    </location>
</feature>
<dbReference type="PROSITE" id="PS50002">
    <property type="entry name" value="SH3"/>
    <property type="match status" value="1"/>
</dbReference>
<reference evidence="6 7" key="1">
    <citation type="journal article" date="2015" name="Genome Biol. Evol.">
        <title>Phylogenomic analyses indicate that early fungi evolved digesting cell walls of algal ancestors of land plants.</title>
        <authorList>
            <person name="Chang Y."/>
            <person name="Wang S."/>
            <person name="Sekimoto S."/>
            <person name="Aerts A.L."/>
            <person name="Choi C."/>
            <person name="Clum A."/>
            <person name="LaButti K.M."/>
            <person name="Lindquist E.A."/>
            <person name="Yee Ngan C."/>
            <person name="Ohm R.A."/>
            <person name="Salamov A.A."/>
            <person name="Grigoriev I.V."/>
            <person name="Spatafora J.W."/>
            <person name="Berbee M.L."/>
        </authorList>
    </citation>
    <scope>NUCLEOTIDE SEQUENCE [LARGE SCALE GENOMIC DNA]</scope>
    <source>
        <strain evidence="6 7">JEL478</strain>
    </source>
</reference>
<keyword evidence="4" id="KW-0732">Signal</keyword>